<dbReference type="SMART" id="SM00822">
    <property type="entry name" value="PKS_KR"/>
    <property type="match status" value="1"/>
</dbReference>
<comment type="similarity">
    <text evidence="1">Belongs to the short-chain dehydrogenases/reductases (SDR) family.</text>
</comment>
<evidence type="ECO:0000259" key="2">
    <source>
        <dbReference type="SMART" id="SM00822"/>
    </source>
</evidence>
<keyword evidence="3" id="KW-0614">Plasmid</keyword>
<dbReference type="PRINTS" id="PR00081">
    <property type="entry name" value="GDHRDH"/>
</dbReference>
<dbReference type="RefSeq" id="WP_252161484.1">
    <property type="nucleotide sequence ID" value="NZ_CP098810.1"/>
</dbReference>
<dbReference type="SUPFAM" id="SSF51735">
    <property type="entry name" value="NAD(P)-binding Rossmann-fold domains"/>
    <property type="match status" value="1"/>
</dbReference>
<dbReference type="GO" id="GO:0016616">
    <property type="term" value="F:oxidoreductase activity, acting on the CH-OH group of donors, NAD or NADP as acceptor"/>
    <property type="evidence" value="ECO:0007669"/>
    <property type="project" value="UniProtKB-ARBA"/>
</dbReference>
<dbReference type="FunFam" id="3.40.50.720:FF:000084">
    <property type="entry name" value="Short-chain dehydrogenase reductase"/>
    <property type="match status" value="1"/>
</dbReference>
<dbReference type="InterPro" id="IPR020904">
    <property type="entry name" value="Sc_DH/Rdtase_CS"/>
</dbReference>
<sequence>MAKKLEGKIAVITGGTSGIGLAAARLFIQEGAFVYVTGRRQDELDRTVASLGNSAIGIKSDASNLADLDNLFETVAKNNGHIDILFANAGNFSHFPLDSVTEQHYDDTFNTNVKGVVFTVQKAVALLRDGASVILTGSVTARKGSPAFSIYSASKAAVRSLARNWMLDLKDRRIRVNVVSPGPSRTPLLLSAAGPDPKAQEGLVDYLASTIPLGRIGEPEDLAKAVLFLASDDSSYINGADLAVDGGFGEV</sequence>
<dbReference type="EMBL" id="CP098810">
    <property type="protein sequence ID" value="USJ28415.1"/>
    <property type="molecule type" value="Genomic_DNA"/>
</dbReference>
<evidence type="ECO:0000313" key="4">
    <source>
        <dbReference type="Proteomes" id="UP001055460"/>
    </source>
</evidence>
<feature type="domain" description="Ketoreductase" evidence="2">
    <location>
        <begin position="8"/>
        <end position="186"/>
    </location>
</feature>
<gene>
    <name evidence="3" type="ORF">NE863_35335</name>
</gene>
<dbReference type="Pfam" id="PF13561">
    <property type="entry name" value="adh_short_C2"/>
    <property type="match status" value="1"/>
</dbReference>
<evidence type="ECO:0000313" key="3">
    <source>
        <dbReference type="EMBL" id="USJ28415.1"/>
    </source>
</evidence>
<organism evidence="3 4">
    <name type="scientific">Ensifer adhaerens</name>
    <name type="common">Sinorhizobium morelense</name>
    <dbReference type="NCBI Taxonomy" id="106592"/>
    <lineage>
        <taxon>Bacteria</taxon>
        <taxon>Pseudomonadati</taxon>
        <taxon>Pseudomonadota</taxon>
        <taxon>Alphaproteobacteria</taxon>
        <taxon>Hyphomicrobiales</taxon>
        <taxon>Rhizobiaceae</taxon>
        <taxon>Sinorhizobium/Ensifer group</taxon>
        <taxon>Ensifer</taxon>
    </lineage>
</organism>
<accession>A0A9Q8YHX8</accession>
<dbReference type="PROSITE" id="PS00061">
    <property type="entry name" value="ADH_SHORT"/>
    <property type="match status" value="1"/>
</dbReference>
<dbReference type="CDD" id="cd05233">
    <property type="entry name" value="SDR_c"/>
    <property type="match status" value="1"/>
</dbReference>
<dbReference type="InterPro" id="IPR036291">
    <property type="entry name" value="NAD(P)-bd_dom_sf"/>
</dbReference>
<dbReference type="InterPro" id="IPR057326">
    <property type="entry name" value="KR_dom"/>
</dbReference>
<name>A0A9Q8YHX8_ENSAD</name>
<geneLocation type="plasmid" evidence="3 4">
    <name>pC</name>
</geneLocation>
<dbReference type="PANTHER" id="PTHR42760">
    <property type="entry name" value="SHORT-CHAIN DEHYDROGENASES/REDUCTASES FAMILY MEMBER"/>
    <property type="match status" value="1"/>
</dbReference>
<reference evidence="3" key="1">
    <citation type="submission" date="2022-06" db="EMBL/GenBank/DDBJ databases">
        <title>Physiological and biochemical characterization and genomic elucidation of a strain of the genus Ensifer adhaerens M8 that combines arsenic oxidation and chromium reduction.</title>
        <authorList>
            <person name="Li X."/>
            <person name="Yu c."/>
        </authorList>
    </citation>
    <scope>NUCLEOTIDE SEQUENCE</scope>
    <source>
        <strain evidence="3">M8</strain>
        <plasmid evidence="3">pC</plasmid>
    </source>
</reference>
<dbReference type="Gene3D" id="3.40.50.720">
    <property type="entry name" value="NAD(P)-binding Rossmann-like Domain"/>
    <property type="match status" value="1"/>
</dbReference>
<proteinExistence type="inferred from homology"/>
<dbReference type="AlphaFoldDB" id="A0A9Q8YHX8"/>
<protein>
    <submittedName>
        <fullName evidence="3">SDR family oxidoreductase</fullName>
    </submittedName>
</protein>
<dbReference type="Proteomes" id="UP001055460">
    <property type="component" value="Plasmid pC"/>
</dbReference>
<dbReference type="InterPro" id="IPR002347">
    <property type="entry name" value="SDR_fam"/>
</dbReference>
<evidence type="ECO:0000256" key="1">
    <source>
        <dbReference type="ARBA" id="ARBA00006484"/>
    </source>
</evidence>